<comment type="caution">
    <text evidence="3">The sequence shown here is derived from an EMBL/GenBank/DDBJ whole genome shotgun (WGS) entry which is preliminary data.</text>
</comment>
<keyword evidence="1" id="KW-0175">Coiled coil</keyword>
<dbReference type="EMBL" id="CAKXAJ010024838">
    <property type="protein sequence ID" value="CAH2231358.1"/>
    <property type="molecule type" value="Genomic_DNA"/>
</dbReference>
<evidence type="ECO:0000256" key="1">
    <source>
        <dbReference type="SAM" id="Coils"/>
    </source>
</evidence>
<feature type="region of interest" description="Disordered" evidence="2">
    <location>
        <begin position="60"/>
        <end position="79"/>
    </location>
</feature>
<protein>
    <submittedName>
        <fullName evidence="3">Jg2604 protein</fullName>
    </submittedName>
</protein>
<evidence type="ECO:0000313" key="3">
    <source>
        <dbReference type="EMBL" id="CAH2231358.1"/>
    </source>
</evidence>
<accession>A0A8S4R510</accession>
<dbReference type="InterPro" id="IPR035892">
    <property type="entry name" value="C2_domain_sf"/>
</dbReference>
<dbReference type="Gene3D" id="2.60.40.150">
    <property type="entry name" value="C2 domain"/>
    <property type="match status" value="1"/>
</dbReference>
<evidence type="ECO:0000313" key="4">
    <source>
        <dbReference type="Proteomes" id="UP000838756"/>
    </source>
</evidence>
<proteinExistence type="predicted"/>
<feature type="coiled-coil region" evidence="1">
    <location>
        <begin position="1"/>
        <end position="32"/>
    </location>
</feature>
<dbReference type="Proteomes" id="UP000838756">
    <property type="component" value="Unassembled WGS sequence"/>
</dbReference>
<gene>
    <name evidence="3" type="primary">jg2604</name>
    <name evidence="3" type="ORF">PAEG_LOCUS10033</name>
</gene>
<sequence length="203" mass="22774">MADKEKKMERLKNRLIKLHDKIQDRVEDFQDQMQTKIEAKISRLVAHLSEDRTEVRVLEGGTLGSTSSKSPPMSSSPGALLMASSRARPALHAVATNQEIIGKPSEIRPRAGSLPPGTNHDLPTNINTCSVLLERIGNRFPSIIRKGDRIHRYLLKNTRLSDVNKRLKAQIWSSVVTIVLVEAKNLPAMDVETRSSDPYCKFR</sequence>
<evidence type="ECO:0000256" key="2">
    <source>
        <dbReference type="SAM" id="MobiDB-lite"/>
    </source>
</evidence>
<dbReference type="AlphaFoldDB" id="A0A8S4R510"/>
<feature type="compositionally biased region" description="Low complexity" evidence="2">
    <location>
        <begin position="65"/>
        <end position="77"/>
    </location>
</feature>
<dbReference type="SUPFAM" id="SSF49562">
    <property type="entry name" value="C2 domain (Calcium/lipid-binding domain, CaLB)"/>
    <property type="match status" value="1"/>
</dbReference>
<name>A0A8S4R510_9NEOP</name>
<keyword evidence="4" id="KW-1185">Reference proteome</keyword>
<reference evidence="3" key="1">
    <citation type="submission" date="2022-03" db="EMBL/GenBank/DDBJ databases">
        <authorList>
            <person name="Lindestad O."/>
        </authorList>
    </citation>
    <scope>NUCLEOTIDE SEQUENCE</scope>
</reference>
<organism evidence="3 4">
    <name type="scientific">Pararge aegeria aegeria</name>
    <dbReference type="NCBI Taxonomy" id="348720"/>
    <lineage>
        <taxon>Eukaryota</taxon>
        <taxon>Metazoa</taxon>
        <taxon>Ecdysozoa</taxon>
        <taxon>Arthropoda</taxon>
        <taxon>Hexapoda</taxon>
        <taxon>Insecta</taxon>
        <taxon>Pterygota</taxon>
        <taxon>Neoptera</taxon>
        <taxon>Endopterygota</taxon>
        <taxon>Lepidoptera</taxon>
        <taxon>Glossata</taxon>
        <taxon>Ditrysia</taxon>
        <taxon>Papilionoidea</taxon>
        <taxon>Nymphalidae</taxon>
        <taxon>Satyrinae</taxon>
        <taxon>Satyrini</taxon>
        <taxon>Parargina</taxon>
        <taxon>Pararge</taxon>
    </lineage>
</organism>
<dbReference type="OrthoDB" id="7482626at2759"/>